<dbReference type="EMBL" id="LN679118">
    <property type="protein sequence ID" value="CEL54950.1"/>
    <property type="molecule type" value="Genomic_DNA"/>
</dbReference>
<feature type="compositionally biased region" description="Acidic residues" evidence="1">
    <location>
        <begin position="84"/>
        <end position="96"/>
    </location>
</feature>
<protein>
    <submittedName>
        <fullName evidence="2">Uncharacterized protein</fullName>
    </submittedName>
</protein>
<name>A0A0B7FBL5_THACB</name>
<proteinExistence type="predicted"/>
<reference evidence="2 3" key="1">
    <citation type="submission" date="2014-11" db="EMBL/GenBank/DDBJ databases">
        <authorList>
            <person name="Wibberg Daniel"/>
        </authorList>
    </citation>
    <scope>NUCLEOTIDE SEQUENCE [LARGE SCALE GENOMIC DNA]</scope>
    <source>
        <strain evidence="2">Rhizoctonia solani AG1-IB 7/3/14</strain>
    </source>
</reference>
<dbReference type="Proteomes" id="UP000059188">
    <property type="component" value="Unassembled WGS sequence"/>
</dbReference>
<evidence type="ECO:0000313" key="3">
    <source>
        <dbReference type="Proteomes" id="UP000059188"/>
    </source>
</evidence>
<organism evidence="2 3">
    <name type="scientific">Thanatephorus cucumeris (strain AG1-IB / isolate 7/3/14)</name>
    <name type="common">Lettuce bottom rot fungus</name>
    <name type="synonym">Rhizoctonia solani</name>
    <dbReference type="NCBI Taxonomy" id="1108050"/>
    <lineage>
        <taxon>Eukaryota</taxon>
        <taxon>Fungi</taxon>
        <taxon>Dikarya</taxon>
        <taxon>Basidiomycota</taxon>
        <taxon>Agaricomycotina</taxon>
        <taxon>Agaricomycetes</taxon>
        <taxon>Cantharellales</taxon>
        <taxon>Ceratobasidiaceae</taxon>
        <taxon>Rhizoctonia</taxon>
        <taxon>Rhizoctonia solani AG-1</taxon>
    </lineage>
</organism>
<accession>A0A0B7FBL5</accession>
<gene>
    <name evidence="2" type="ORF">RSOLAG1IB_07442</name>
</gene>
<keyword evidence="3" id="KW-1185">Reference proteome</keyword>
<evidence type="ECO:0000313" key="2">
    <source>
        <dbReference type="EMBL" id="CEL54950.1"/>
    </source>
</evidence>
<feature type="region of interest" description="Disordered" evidence="1">
    <location>
        <begin position="53"/>
        <end position="96"/>
    </location>
</feature>
<dbReference type="AlphaFoldDB" id="A0A0B7FBL5"/>
<feature type="compositionally biased region" description="Polar residues" evidence="1">
    <location>
        <begin position="69"/>
        <end position="78"/>
    </location>
</feature>
<evidence type="ECO:0000256" key="1">
    <source>
        <dbReference type="SAM" id="MobiDB-lite"/>
    </source>
</evidence>
<sequence>MEPPRPSSVELLRLKLARDPVCPSSDSTGNVALSIRTLPYALNRLAVSPLQLNANPNPNPNMDALARSARSTVISSGAPSDGAGEVESDPECEDGQLDAGRAEEEGDGLRWIVTLGALWARGILIGVGIRRCASAKVDCVKFVGGGFRGRSQKMQSCGPVREGLVQKRRDHM</sequence>